<dbReference type="Proteomes" id="UP001295794">
    <property type="component" value="Unassembled WGS sequence"/>
</dbReference>
<dbReference type="Pfam" id="PF14223">
    <property type="entry name" value="Retrotran_gag_2"/>
    <property type="match status" value="1"/>
</dbReference>
<comment type="caution">
    <text evidence="3">The sequence shown here is derived from an EMBL/GenBank/DDBJ whole genome shotgun (WGS) entry which is preliminary data.</text>
</comment>
<dbReference type="Pfam" id="PF22936">
    <property type="entry name" value="Pol_BBD"/>
    <property type="match status" value="1"/>
</dbReference>
<evidence type="ECO:0000259" key="2">
    <source>
        <dbReference type="Pfam" id="PF22936"/>
    </source>
</evidence>
<organism evidence="3 4">
    <name type="scientific">Mycena citricolor</name>
    <dbReference type="NCBI Taxonomy" id="2018698"/>
    <lineage>
        <taxon>Eukaryota</taxon>
        <taxon>Fungi</taxon>
        <taxon>Dikarya</taxon>
        <taxon>Basidiomycota</taxon>
        <taxon>Agaricomycotina</taxon>
        <taxon>Agaricomycetes</taxon>
        <taxon>Agaricomycetidae</taxon>
        <taxon>Agaricales</taxon>
        <taxon>Marasmiineae</taxon>
        <taxon>Mycenaceae</taxon>
        <taxon>Mycena</taxon>
    </lineage>
</organism>
<accession>A0AAD2HB90</accession>
<sequence length="606" mass="66546">MATLSYYTTTPDEEKSLKILVAIKEDGEGGNSYSEFKMKAKAHLDVLGQWKYIDGPDYKPPSIPPLVTTQQMTGVDANGNPATITIAGNEEAHAAALRSAESWIKGDKRTLAMLINSVPANRARLVGKSKSARELWFALREHYEPANDVLAIKIKQQICSSKCDNDPVEWREMMEELYSKLQELNPALMSDDEYARNLVTLMCNTGEWKHTHSELRDAMSVGTLNSVQFDSELVLRRLRREEIDQGMGAQVVQINNVVANRTCKSQANVLAATHQGAGGSKSRRRSANPPARNIAKPYLPRRPDGRLSVYCDNPTCESPGGHTKDRCFAFGGGQEGQYHLSNRYRGNLFVHLPPDKRLAARRDAAKAGKPLRAGERFAGMVDDTADSEDEVQAAMSTVEDEMATVFMVNVGVPPDDEEPTINAIAFTAQPDQVDRIHHDTGATRHIFNSRDAFEEFQKFDRPLGVNGFGTGQQTEAVGKGNVKLVSTVDGKQHTWTLTNALLVPSARCNLISCSQIDKRGVKTETGLGALRYFAPTSSGRYVPFAEGKVMNGLYALSAEVVKKVEARDSETDQWIAAMIPSTASMFGSADTPDAKRRGFTTVSLAI</sequence>
<evidence type="ECO:0000313" key="3">
    <source>
        <dbReference type="EMBL" id="CAK5271564.1"/>
    </source>
</evidence>
<reference evidence="3" key="1">
    <citation type="submission" date="2023-11" db="EMBL/GenBank/DDBJ databases">
        <authorList>
            <person name="De Vega J J."/>
            <person name="De Vega J J."/>
        </authorList>
    </citation>
    <scope>NUCLEOTIDE SEQUENCE</scope>
</reference>
<feature type="region of interest" description="Disordered" evidence="1">
    <location>
        <begin position="273"/>
        <end position="299"/>
    </location>
</feature>
<dbReference type="EMBL" id="CAVNYO010000174">
    <property type="protein sequence ID" value="CAK5271564.1"/>
    <property type="molecule type" value="Genomic_DNA"/>
</dbReference>
<dbReference type="InterPro" id="IPR054722">
    <property type="entry name" value="PolX-like_BBD"/>
</dbReference>
<feature type="domain" description="Retrovirus-related Pol polyprotein from transposon TNT 1-94-like beta-barrel" evidence="2">
    <location>
        <begin position="439"/>
        <end position="520"/>
    </location>
</feature>
<keyword evidence="4" id="KW-1185">Reference proteome</keyword>
<protein>
    <recommendedName>
        <fullName evidence="2">Retrovirus-related Pol polyprotein from transposon TNT 1-94-like beta-barrel domain-containing protein</fullName>
    </recommendedName>
</protein>
<name>A0AAD2HB90_9AGAR</name>
<gene>
    <name evidence="3" type="ORF">MYCIT1_LOCUS16699</name>
</gene>
<dbReference type="AlphaFoldDB" id="A0AAD2HB90"/>
<evidence type="ECO:0000313" key="4">
    <source>
        <dbReference type="Proteomes" id="UP001295794"/>
    </source>
</evidence>
<evidence type="ECO:0000256" key="1">
    <source>
        <dbReference type="SAM" id="MobiDB-lite"/>
    </source>
</evidence>
<proteinExistence type="predicted"/>